<comment type="subcellular location">
    <subcellularLocation>
        <location evidence="1">Endomembrane system</location>
        <topology evidence="1">Multi-pass membrane protein</topology>
    </subcellularLocation>
</comment>
<keyword evidence="9 11" id="KW-0472">Membrane</keyword>
<feature type="transmembrane region" description="Helical" evidence="11">
    <location>
        <begin position="290"/>
        <end position="314"/>
    </location>
</feature>
<keyword evidence="13" id="KW-1185">Reference proteome</keyword>
<evidence type="ECO:0000256" key="4">
    <source>
        <dbReference type="ARBA" id="ARBA00022692"/>
    </source>
</evidence>
<evidence type="ECO:0000256" key="9">
    <source>
        <dbReference type="ARBA" id="ARBA00023136"/>
    </source>
</evidence>
<reference evidence="12" key="1">
    <citation type="submission" date="2021-11" db="EMBL/GenBank/DDBJ databases">
        <authorList>
            <consortium name="Genoscope - CEA"/>
            <person name="William W."/>
        </authorList>
    </citation>
    <scope>NUCLEOTIDE SEQUENCE</scope>
</reference>
<accession>A0A8J2SS17</accession>
<gene>
    <name evidence="12" type="ORF">PECAL_4P07210</name>
</gene>
<dbReference type="AlphaFoldDB" id="A0A8J2SS17"/>
<evidence type="ECO:0000313" key="12">
    <source>
        <dbReference type="EMBL" id="CAH0373516.1"/>
    </source>
</evidence>
<dbReference type="InterPro" id="IPR004131">
    <property type="entry name" value="PPase-energised_H-pump"/>
</dbReference>
<evidence type="ECO:0000313" key="13">
    <source>
        <dbReference type="Proteomes" id="UP000789595"/>
    </source>
</evidence>
<evidence type="ECO:0000256" key="11">
    <source>
        <dbReference type="SAM" id="Phobius"/>
    </source>
</evidence>
<feature type="compositionally biased region" description="Basic residues" evidence="10">
    <location>
        <begin position="746"/>
        <end position="755"/>
    </location>
</feature>
<feature type="transmembrane region" description="Helical" evidence="11">
    <location>
        <begin position="334"/>
        <end position="353"/>
    </location>
</feature>
<comment type="caution">
    <text evidence="12">The sequence shown here is derived from an EMBL/GenBank/DDBJ whole genome shotgun (WGS) entry which is preliminary data.</text>
</comment>
<dbReference type="GO" id="GO:0004427">
    <property type="term" value="F:inorganic diphosphate phosphatase activity"/>
    <property type="evidence" value="ECO:0007669"/>
    <property type="project" value="InterPro"/>
</dbReference>
<feature type="transmembrane region" description="Helical" evidence="11">
    <location>
        <begin position="69"/>
        <end position="87"/>
    </location>
</feature>
<evidence type="ECO:0000256" key="7">
    <source>
        <dbReference type="ARBA" id="ARBA00022989"/>
    </source>
</evidence>
<evidence type="ECO:0000256" key="10">
    <source>
        <dbReference type="SAM" id="MobiDB-lite"/>
    </source>
</evidence>
<dbReference type="OrthoDB" id="5210at2759"/>
<keyword evidence="7 11" id="KW-1133">Transmembrane helix</keyword>
<feature type="transmembrane region" description="Helical" evidence="11">
    <location>
        <begin position="166"/>
        <end position="188"/>
    </location>
</feature>
<feature type="region of interest" description="Disordered" evidence="10">
    <location>
        <begin position="538"/>
        <end position="623"/>
    </location>
</feature>
<evidence type="ECO:0000256" key="8">
    <source>
        <dbReference type="ARBA" id="ARBA00023065"/>
    </source>
</evidence>
<dbReference type="PANTHER" id="PTHR31998">
    <property type="entry name" value="K(+)-INSENSITIVE PYROPHOSPHATE-ENERGIZED PROTON PUMP"/>
    <property type="match status" value="1"/>
</dbReference>
<feature type="region of interest" description="Disordered" evidence="10">
    <location>
        <begin position="808"/>
        <end position="831"/>
    </location>
</feature>
<evidence type="ECO:0000256" key="2">
    <source>
        <dbReference type="ARBA" id="ARBA00013242"/>
    </source>
</evidence>
<feature type="transmembrane region" description="Helical" evidence="11">
    <location>
        <begin position="262"/>
        <end position="283"/>
    </location>
</feature>
<feature type="transmembrane region" description="Helical" evidence="11">
    <location>
        <begin position="200"/>
        <end position="222"/>
    </location>
</feature>
<evidence type="ECO:0000256" key="1">
    <source>
        <dbReference type="ARBA" id="ARBA00004127"/>
    </source>
</evidence>
<dbReference type="EMBL" id="CAKKNE010000004">
    <property type="protein sequence ID" value="CAH0373516.1"/>
    <property type="molecule type" value="Genomic_DNA"/>
</dbReference>
<dbReference type="EC" id="7.1.3.1" evidence="2"/>
<feature type="transmembrane region" description="Helical" evidence="11">
    <location>
        <begin position="12"/>
        <end position="34"/>
    </location>
</feature>
<organism evidence="12 13">
    <name type="scientific">Pelagomonas calceolata</name>
    <dbReference type="NCBI Taxonomy" id="35677"/>
    <lineage>
        <taxon>Eukaryota</taxon>
        <taxon>Sar</taxon>
        <taxon>Stramenopiles</taxon>
        <taxon>Ochrophyta</taxon>
        <taxon>Pelagophyceae</taxon>
        <taxon>Pelagomonadales</taxon>
        <taxon>Pelagomonadaceae</taxon>
        <taxon>Pelagomonas</taxon>
    </lineage>
</organism>
<feature type="compositionally biased region" description="Basic and acidic residues" evidence="10">
    <location>
        <begin position="713"/>
        <end position="722"/>
    </location>
</feature>
<feature type="transmembrane region" description="Helical" evidence="11">
    <location>
        <begin position="435"/>
        <end position="453"/>
    </location>
</feature>
<feature type="compositionally biased region" description="Basic and acidic residues" evidence="10">
    <location>
        <begin position="820"/>
        <end position="831"/>
    </location>
</feature>
<keyword evidence="8" id="KW-0406">Ion transport</keyword>
<feature type="compositionally biased region" description="Basic and acidic residues" evidence="10">
    <location>
        <begin position="764"/>
        <end position="775"/>
    </location>
</feature>
<dbReference type="GO" id="GO:0016020">
    <property type="term" value="C:membrane"/>
    <property type="evidence" value="ECO:0007669"/>
    <property type="project" value="InterPro"/>
</dbReference>
<evidence type="ECO:0000256" key="5">
    <source>
        <dbReference type="ARBA" id="ARBA00022842"/>
    </source>
</evidence>
<proteinExistence type="predicted"/>
<dbReference type="Proteomes" id="UP000789595">
    <property type="component" value="Unassembled WGS sequence"/>
</dbReference>
<sequence>MAPFARNDKTVLEIALPALVGGVLALAFTTYTFFSLKGEPTGKDVGRPLVDKYGAMIKEGAMAFLKEEYKWLSVFVVLLGGILCALFSVEDQHTKLDGVLTTFAFFLGAILSASAGWLGMMVATDGNTRTTAACAGKEVKDAQGKVTGGTGSLNDGLRVAFKAGSVMGFVVVGLGLVGCAGCFCVLAIHNGLGKTESLQILAGFGFGASSIALFARVAGGIYTKAADVGADLVGKVEAGIDEDDPHNPAVIADNVGDNVGDVAGMGADLFESYVGSIIAAATLAKRDNEIALPFWLSACGVVAAMIGTMAVSTNEKGEGWNSNLGALMWALEKGTMLAGVLFLGLAAACCHLLGGMWGAYICVLIGLACGMVIGKITEYFTSFDFAPVKSIKARGATGPATVTIQGLGVGMISCVPTIVVLVCAILGCAAIKGEYGVAIAAVGMLATLGITLATDAYGPVADNAGGLAEMDPAIPDEVRCITDSLDALGNTTAATGKGFAIGSAVLTSLSLLAAFKEQAQLDVSLLAVTDPYVLSGMLFGPRRRPNSAQISTRDHPSPPLPETIHEDGVASRFEPRRRHAALHVRGPHDDLRRQGRRRDHHGGPRPIPQPPRPRRPGRQDHPQGLYYYGVERRADSSPHGRHSRQQQMCGYQYQVVGAGDDRARRLRDPRALVRGLLGRSPLLGGYVGRWHWKWCHGRDNDEQRRRRLGQREEVLREGRHEGPVQGQERRRKLSSSDEEDVVRRVCGGRHGRRPLQGHVGAGPEHPHQVDEHGQSHDCSFTEDVRQALGVLLLGLPAARFVRGLDGGAGLHRNINVGGPHRQDARRGREKS</sequence>
<evidence type="ECO:0000256" key="6">
    <source>
        <dbReference type="ARBA" id="ARBA00022967"/>
    </source>
</evidence>
<feature type="transmembrane region" description="Helical" evidence="11">
    <location>
        <begin position="99"/>
        <end position="120"/>
    </location>
</feature>
<protein>
    <recommendedName>
        <fullName evidence="2">H(+)-exporting diphosphatase</fullName>
        <ecNumber evidence="2">7.1.3.1</ecNumber>
    </recommendedName>
</protein>
<keyword evidence="3" id="KW-0813">Transport</keyword>
<feature type="transmembrane region" description="Helical" evidence="11">
    <location>
        <begin position="402"/>
        <end position="428"/>
    </location>
</feature>
<dbReference type="GO" id="GO:0009678">
    <property type="term" value="F:diphosphate hydrolysis-driven proton transmembrane transporter activity"/>
    <property type="evidence" value="ECO:0007669"/>
    <property type="project" value="UniProtKB-EC"/>
</dbReference>
<keyword evidence="4 11" id="KW-0812">Transmembrane</keyword>
<keyword evidence="5" id="KW-0460">Magnesium</keyword>
<feature type="transmembrane region" description="Helical" evidence="11">
    <location>
        <begin position="360"/>
        <end position="382"/>
    </location>
</feature>
<feature type="region of interest" description="Disordered" evidence="10">
    <location>
        <begin position="713"/>
        <end position="775"/>
    </location>
</feature>
<dbReference type="Pfam" id="PF03030">
    <property type="entry name" value="H_PPase"/>
    <property type="match status" value="1"/>
</dbReference>
<evidence type="ECO:0000256" key="3">
    <source>
        <dbReference type="ARBA" id="ARBA00022448"/>
    </source>
</evidence>
<dbReference type="GO" id="GO:0012505">
    <property type="term" value="C:endomembrane system"/>
    <property type="evidence" value="ECO:0007669"/>
    <property type="project" value="UniProtKB-SubCell"/>
</dbReference>
<keyword evidence="6" id="KW-1278">Translocase</keyword>
<name>A0A8J2SS17_9STRA</name>